<name>A0A542DAF3_9ACTN</name>
<proteinExistence type="predicted"/>
<gene>
    <name evidence="1" type="ORF">FB475_7028</name>
</gene>
<dbReference type="RefSeq" id="WP_141862498.1">
    <property type="nucleotide sequence ID" value="NZ_BAAAKA010000006.1"/>
</dbReference>
<dbReference type="OrthoDB" id="5187458at2"/>
<evidence type="ECO:0000313" key="2">
    <source>
        <dbReference type="Proteomes" id="UP000316298"/>
    </source>
</evidence>
<dbReference type="AlphaFoldDB" id="A0A542DAF3"/>
<dbReference type="EMBL" id="VFMM01000004">
    <property type="protein sequence ID" value="TQJ00037.1"/>
    <property type="molecule type" value="Genomic_DNA"/>
</dbReference>
<organism evidence="1 2">
    <name type="scientific">Kribbella jejuensis</name>
    <dbReference type="NCBI Taxonomy" id="236068"/>
    <lineage>
        <taxon>Bacteria</taxon>
        <taxon>Bacillati</taxon>
        <taxon>Actinomycetota</taxon>
        <taxon>Actinomycetes</taxon>
        <taxon>Propionibacteriales</taxon>
        <taxon>Kribbellaceae</taxon>
        <taxon>Kribbella</taxon>
    </lineage>
</organism>
<evidence type="ECO:0000313" key="1">
    <source>
        <dbReference type="EMBL" id="TQJ00037.1"/>
    </source>
</evidence>
<reference evidence="1 2" key="1">
    <citation type="submission" date="2019-06" db="EMBL/GenBank/DDBJ databases">
        <title>Sequencing the genomes of 1000 actinobacteria strains.</title>
        <authorList>
            <person name="Klenk H.-P."/>
        </authorList>
    </citation>
    <scope>NUCLEOTIDE SEQUENCE [LARGE SCALE GENOMIC DNA]</scope>
    <source>
        <strain evidence="1 2">DSM 17305</strain>
    </source>
</reference>
<accession>A0A542DAF3</accession>
<protein>
    <recommendedName>
        <fullName evidence="3">Immunity protein 50 of polymorphic toxin system</fullName>
    </recommendedName>
</protein>
<comment type="caution">
    <text evidence="1">The sequence shown here is derived from an EMBL/GenBank/DDBJ whole genome shotgun (WGS) entry which is preliminary data.</text>
</comment>
<keyword evidence="2" id="KW-1185">Reference proteome</keyword>
<sequence length="157" mass="17701">MARWRRRRAHDVSHESITAPTRPTEIVGVTVDPRHDLASGGTGLFEFWTDQGVPVYLHDMELTSVEVRPVERVVVVKFEYTEPSWTPAAAAATPVVQMRFEGVTVRWWNQEAAVPVKVLGQVEDFEYDGVQGFKLTTYAAILEFSATRLAITVEGRR</sequence>
<evidence type="ECO:0008006" key="3">
    <source>
        <dbReference type="Google" id="ProtNLM"/>
    </source>
</evidence>
<dbReference type="Proteomes" id="UP000316298">
    <property type="component" value="Unassembled WGS sequence"/>
</dbReference>